<dbReference type="InterPro" id="IPR019734">
    <property type="entry name" value="TPR_rpt"/>
</dbReference>
<gene>
    <name evidence="4" type="ORF">DA73_0400032395</name>
</gene>
<feature type="repeat" description="TPR" evidence="1">
    <location>
        <begin position="307"/>
        <end position="340"/>
    </location>
</feature>
<dbReference type="AlphaFoldDB" id="A0A8S9TB18"/>
<dbReference type="SUPFAM" id="SSF48452">
    <property type="entry name" value="TPR-like"/>
    <property type="match status" value="2"/>
</dbReference>
<dbReference type="InterPro" id="IPR024983">
    <property type="entry name" value="CHAT_dom"/>
</dbReference>
<dbReference type="Pfam" id="PF13374">
    <property type="entry name" value="TPR_10"/>
    <property type="match status" value="1"/>
</dbReference>
<dbReference type="Pfam" id="PF12770">
    <property type="entry name" value="CHAT"/>
    <property type="match status" value="1"/>
</dbReference>
<accession>A0A8S9TB18</accession>
<feature type="repeat" description="TPR" evidence="1">
    <location>
        <begin position="147"/>
        <end position="180"/>
    </location>
</feature>
<feature type="repeat" description="TPR" evidence="1">
    <location>
        <begin position="347"/>
        <end position="380"/>
    </location>
</feature>
<feature type="repeat" description="TPR" evidence="1">
    <location>
        <begin position="267"/>
        <end position="300"/>
    </location>
</feature>
<dbReference type="Gene3D" id="1.25.40.10">
    <property type="entry name" value="Tetratricopeptide repeat domain"/>
    <property type="match status" value="2"/>
</dbReference>
<feature type="region of interest" description="Disordered" evidence="2">
    <location>
        <begin position="729"/>
        <end position="749"/>
    </location>
</feature>
<dbReference type="RefSeq" id="WP_038079990.1">
    <property type="nucleotide sequence ID" value="NZ_JHEG04000001.1"/>
</dbReference>
<dbReference type="PANTHER" id="PTHR10098:SF108">
    <property type="entry name" value="TETRATRICOPEPTIDE REPEAT PROTEIN 28"/>
    <property type="match status" value="1"/>
</dbReference>
<feature type="repeat" description="TPR" evidence="1">
    <location>
        <begin position="107"/>
        <end position="140"/>
    </location>
</feature>
<evidence type="ECO:0000256" key="1">
    <source>
        <dbReference type="PROSITE-ProRule" id="PRU00339"/>
    </source>
</evidence>
<name>A0A8S9TB18_9CYAN</name>
<organism evidence="4 5">
    <name type="scientific">Tolypothrix bouteillei VB521301</name>
    <dbReference type="NCBI Taxonomy" id="1479485"/>
    <lineage>
        <taxon>Bacteria</taxon>
        <taxon>Bacillati</taxon>
        <taxon>Cyanobacteriota</taxon>
        <taxon>Cyanophyceae</taxon>
        <taxon>Nostocales</taxon>
        <taxon>Tolypothrichaceae</taxon>
        <taxon>Tolypothrix</taxon>
    </lineage>
</organism>
<evidence type="ECO:0000313" key="5">
    <source>
        <dbReference type="Proteomes" id="UP000029738"/>
    </source>
</evidence>
<protein>
    <submittedName>
        <fullName evidence="4">CHAT domain-containing protein</fullName>
    </submittedName>
</protein>
<keyword evidence="1" id="KW-0802">TPR repeat</keyword>
<dbReference type="PROSITE" id="PS50005">
    <property type="entry name" value="TPR"/>
    <property type="match status" value="7"/>
</dbReference>
<proteinExistence type="predicted"/>
<dbReference type="Proteomes" id="UP000029738">
    <property type="component" value="Unassembled WGS sequence"/>
</dbReference>
<dbReference type="InterPro" id="IPR011990">
    <property type="entry name" value="TPR-like_helical_dom_sf"/>
</dbReference>
<feature type="domain" description="CHAT" evidence="3">
    <location>
        <begin position="631"/>
        <end position="950"/>
    </location>
</feature>
<keyword evidence="5" id="KW-1185">Reference proteome</keyword>
<dbReference type="Pfam" id="PF13424">
    <property type="entry name" value="TPR_12"/>
    <property type="match status" value="4"/>
</dbReference>
<dbReference type="SMART" id="SM00028">
    <property type="entry name" value="TPR"/>
    <property type="match status" value="8"/>
</dbReference>
<dbReference type="PANTHER" id="PTHR10098">
    <property type="entry name" value="RAPSYN-RELATED"/>
    <property type="match status" value="1"/>
</dbReference>
<feature type="repeat" description="TPR" evidence="1">
    <location>
        <begin position="227"/>
        <end position="260"/>
    </location>
</feature>
<reference evidence="4" key="1">
    <citation type="journal article" date="2015" name="Genome Announc.">
        <title>Draft Genome Sequence of Tolypothrix boutellei Strain VB521301.</title>
        <authorList>
            <person name="Chandrababunaidu M.M."/>
            <person name="Singh D."/>
            <person name="Sen D."/>
            <person name="Bhan S."/>
            <person name="Das S."/>
            <person name="Gupta A."/>
            <person name="Adhikary S.P."/>
            <person name="Tripathy S."/>
        </authorList>
    </citation>
    <scope>NUCLEOTIDE SEQUENCE</scope>
    <source>
        <strain evidence="4">VB521301</strain>
    </source>
</reference>
<evidence type="ECO:0000313" key="4">
    <source>
        <dbReference type="EMBL" id="KAF3889650.1"/>
    </source>
</evidence>
<comment type="caution">
    <text evidence="4">The sequence shown here is derived from an EMBL/GenBank/DDBJ whole genome shotgun (WGS) entry which is preliminary data.</text>
</comment>
<evidence type="ECO:0000256" key="2">
    <source>
        <dbReference type="SAM" id="MobiDB-lite"/>
    </source>
</evidence>
<evidence type="ECO:0000259" key="3">
    <source>
        <dbReference type="Pfam" id="PF12770"/>
    </source>
</evidence>
<feature type="compositionally biased region" description="Low complexity" evidence="2">
    <location>
        <begin position="739"/>
        <end position="749"/>
    </location>
</feature>
<reference evidence="4" key="2">
    <citation type="submission" date="2019-11" db="EMBL/GenBank/DDBJ databases">
        <title>Improved Assembly of Tolypothrix boutellei genome.</title>
        <authorList>
            <person name="Sarangi A.N."/>
            <person name="Mukherjee M."/>
            <person name="Ghosh S."/>
            <person name="Singh D."/>
            <person name="Das A."/>
            <person name="Kant S."/>
            <person name="Prusty A."/>
            <person name="Tripathy S."/>
        </authorList>
    </citation>
    <scope>NUCLEOTIDE SEQUENCE</scope>
    <source>
        <strain evidence="4">VB521301</strain>
    </source>
</reference>
<feature type="repeat" description="TPR" evidence="1">
    <location>
        <begin position="187"/>
        <end position="220"/>
    </location>
</feature>
<sequence>MAKWRVCDLIRWHSLVLLAGRTSIFFASILLFVESSSVTAKESWVVNVTQRSQTSLPNSTPADAEKLFQEGKQLYEQGTAESLLQAIAKFEAVLPLYRKLGDRSSEAFTLGHLGKIYSDLGQQKKALDYLNQTLSLRRQIGDKKGQTITLSNIGKVYLDSGELQKALDYFHQALLLKQQMGDKAGEAISLNNIGNVYLDLGDPQKALNYFQQSLSLRKQVGDKRGEARTLNNIGYVYLDFGAQQKALEYFRQSLPLYQKTGDKSAEAHTLNNIGTVYLHLRETQKALDYFQQSLVLKRHTGDKLGEAGSLNNIGTVYLNLGEKQKALDYFQQSLPLFQSVENKLGLAANLNNIGRVHLSLGEQQKALDYFHQALPVYQQLGNRGGEAQSLYNIASVQRNQGNLNAALTQIKTVIDIVEDLRTKINSQELRASYFATVQDYYQFYIDLLMQLHKQQPSQGYDALALQTSERARARSLLELLTEANADIRQGVDPKLLSQERNLRQQLDVLEKRRIQLLGGDRTEAQTQALEKENEAVLQQYEQVQAQIRATSPRYAALTQPQPLSVPQIQQQILDDRTLLLEYSLGEKRSYLWAVTNKKITSYELPKRADIEAAVQKFRQSVTTPYLKHSPSIDTLSQLIVAPVAQQLGQKRLVVVSDGALQYVPFAALTLPNSQNNGKYEPLLLNHEIITLPSASTLAILRREHKERKPATKTLAVLADPIFSVDDERLQGKRQASRPSNSENSLDSLNLTRSARDSDISFQRLQFTRQEAEQILALVPTNEGKPAFDFSASRTTATSSDLSQYRLIHFATHGILNSKHPELSGVVLSLFNDKGVPQNGFLRLHDVFNLKLQAELVVLSACKTGLGEEVKGEGLVGLTRGFMYAGSPRVVVSLWSVDDQATAELMKAFYKKMLKEKLTPAAALRAAQVEIWQTQKYAAPYYWAAFTLQGEWN</sequence>
<dbReference type="EMBL" id="JHEG04000001">
    <property type="protein sequence ID" value="KAF3889650.1"/>
    <property type="molecule type" value="Genomic_DNA"/>
</dbReference>